<reference evidence="2" key="1">
    <citation type="submission" date="2017-08" db="EMBL/GenBank/DDBJ databases">
        <authorList>
            <person name="Polle J.E."/>
            <person name="Barry K."/>
            <person name="Cushman J."/>
            <person name="Schmutz J."/>
            <person name="Tran D."/>
            <person name="Hathwaick L.T."/>
            <person name="Yim W.C."/>
            <person name="Jenkins J."/>
            <person name="Mckie-Krisberg Z.M."/>
            <person name="Prochnik S."/>
            <person name="Lindquist E."/>
            <person name="Dockter R.B."/>
            <person name="Adam C."/>
            <person name="Molina H."/>
            <person name="Bunkerborg J."/>
            <person name="Jin E."/>
            <person name="Buchheim M."/>
            <person name="Magnuson J."/>
        </authorList>
    </citation>
    <scope>NUCLEOTIDE SEQUENCE</scope>
    <source>
        <strain evidence="2">CCAP 19/18</strain>
    </source>
</reference>
<proteinExistence type="predicted"/>
<evidence type="ECO:0008006" key="4">
    <source>
        <dbReference type="Google" id="ProtNLM"/>
    </source>
</evidence>
<feature type="compositionally biased region" description="Acidic residues" evidence="1">
    <location>
        <begin position="150"/>
        <end position="160"/>
    </location>
</feature>
<evidence type="ECO:0000256" key="1">
    <source>
        <dbReference type="SAM" id="MobiDB-lite"/>
    </source>
</evidence>
<keyword evidence="3" id="KW-1185">Reference proteome</keyword>
<dbReference type="EMBL" id="MU069807">
    <property type="protein sequence ID" value="KAF5833494.1"/>
    <property type="molecule type" value="Genomic_DNA"/>
</dbReference>
<dbReference type="Gene3D" id="2.60.120.620">
    <property type="entry name" value="q2cbj1_9rhob like domain"/>
    <property type="match status" value="1"/>
</dbReference>
<protein>
    <recommendedName>
        <fullName evidence="4">Prolyl 4-hydroxylase alpha subunit Fe(2+) 2OG dioxygenase domain-containing protein</fullName>
    </recommendedName>
</protein>
<dbReference type="Proteomes" id="UP000815325">
    <property type="component" value="Unassembled WGS sequence"/>
</dbReference>
<sequence>MQGQSLLPLRSSTAPLAYTSNHHPYKHTHSKPSCSLRNCLAGAVASSNRACCVTAHASTATSTFSTFCPSCQPRSSRLACSCTGRALSPCLALARAEGEPMVRHMSRGARFRLAAKRGLAEGPSSASIEKGGAQAQVDAGSAKADKEQAETEGQEEDVEVPELSQASHIILVDGFKPDTVAALRGVFDARFADPRATHAERFLWDYWYCPNAAGTCQYNLVRTQASAYFTPELCAELENALLAYGESQLGCRAITPIWMSYYVDGMMQELHCDNPQGPFAYVLSLTNWEARTFRGGETVIAKPRLLDYWSSHNPNEGLEHDSLFTMVPPEFGRLTVFDPRFPHGVQEVHGTRDPREGRLVLHGWFTAPEPFFTGGLSAEQAAPVIDEALEGAIRTLQEGVDDDEDEAPPGIHVTGVWTVQIHVSGKTGEVTRIEVLADTLVALPRAPFLPTEARAMVQQEVAVWLEDARFPIASDGSDSSITLPVVFE</sequence>
<feature type="region of interest" description="Disordered" evidence="1">
    <location>
        <begin position="122"/>
        <end position="160"/>
    </location>
</feature>
<evidence type="ECO:0000313" key="2">
    <source>
        <dbReference type="EMBL" id="KAF5833494.1"/>
    </source>
</evidence>
<organism evidence="2 3">
    <name type="scientific">Dunaliella salina</name>
    <name type="common">Green alga</name>
    <name type="synonym">Protococcus salinus</name>
    <dbReference type="NCBI Taxonomy" id="3046"/>
    <lineage>
        <taxon>Eukaryota</taxon>
        <taxon>Viridiplantae</taxon>
        <taxon>Chlorophyta</taxon>
        <taxon>core chlorophytes</taxon>
        <taxon>Chlorophyceae</taxon>
        <taxon>CS clade</taxon>
        <taxon>Chlamydomonadales</taxon>
        <taxon>Dunaliellaceae</taxon>
        <taxon>Dunaliella</taxon>
    </lineage>
</organism>
<gene>
    <name evidence="2" type="ORF">DUNSADRAFT_10181</name>
</gene>
<evidence type="ECO:0000313" key="3">
    <source>
        <dbReference type="Proteomes" id="UP000815325"/>
    </source>
</evidence>
<accession>A0ABQ7GFW5</accession>
<name>A0ABQ7GFW5_DUNSA</name>
<comment type="caution">
    <text evidence="2">The sequence shown here is derived from an EMBL/GenBank/DDBJ whole genome shotgun (WGS) entry which is preliminary data.</text>
</comment>